<dbReference type="InterPro" id="IPR036225">
    <property type="entry name" value="SRP/SRP_N"/>
</dbReference>
<evidence type="ECO:0000256" key="6">
    <source>
        <dbReference type="ARBA" id="ARBA00023136"/>
    </source>
</evidence>
<dbReference type="SMART" id="SM00963">
    <property type="entry name" value="SRP54_N"/>
    <property type="match status" value="1"/>
</dbReference>
<evidence type="ECO:0000256" key="3">
    <source>
        <dbReference type="ARBA" id="ARBA00022741"/>
    </source>
</evidence>
<dbReference type="SUPFAM" id="SSF47364">
    <property type="entry name" value="Domain of the SRP/SRP receptor G-proteins"/>
    <property type="match status" value="1"/>
</dbReference>
<dbReference type="SUPFAM" id="SSF52540">
    <property type="entry name" value="P-loop containing nucleoside triphosphate hydrolases"/>
    <property type="match status" value="1"/>
</dbReference>
<dbReference type="InterPro" id="IPR003593">
    <property type="entry name" value="AAA+_ATPase"/>
</dbReference>
<comment type="caution">
    <text evidence="12">The sequence shown here is derived from an EMBL/GenBank/DDBJ whole genome shotgun (WGS) entry which is preliminary data.</text>
</comment>
<evidence type="ECO:0000259" key="11">
    <source>
        <dbReference type="PROSITE" id="PS00300"/>
    </source>
</evidence>
<evidence type="ECO:0000256" key="8">
    <source>
        <dbReference type="ARBA" id="ARBA00048027"/>
    </source>
</evidence>
<dbReference type="CDD" id="cd17874">
    <property type="entry name" value="FtsY"/>
    <property type="match status" value="1"/>
</dbReference>
<keyword evidence="4 9" id="KW-0378">Hydrolase</keyword>
<dbReference type="Gene3D" id="3.40.50.300">
    <property type="entry name" value="P-loop containing nucleotide triphosphate hydrolases"/>
    <property type="match status" value="1"/>
</dbReference>
<dbReference type="HAMAP" id="MF_00920">
    <property type="entry name" value="FtsY"/>
    <property type="match status" value="1"/>
</dbReference>
<feature type="binding site" evidence="9">
    <location>
        <begin position="216"/>
        <end position="220"/>
    </location>
    <ligand>
        <name>GTP</name>
        <dbReference type="ChEBI" id="CHEBI:37565"/>
    </ligand>
</feature>
<name>A0A9D1SRR2_9CLOT</name>
<dbReference type="Proteomes" id="UP000886748">
    <property type="component" value="Unassembled WGS sequence"/>
</dbReference>
<evidence type="ECO:0000256" key="9">
    <source>
        <dbReference type="HAMAP-Rule" id="MF_00920"/>
    </source>
</evidence>
<dbReference type="SMART" id="SM00962">
    <property type="entry name" value="SRP54"/>
    <property type="match status" value="1"/>
</dbReference>
<keyword evidence="3 9" id="KW-0547">Nucleotide-binding</keyword>
<dbReference type="EC" id="3.6.5.4" evidence="9"/>
<proteinExistence type="inferred from homology"/>
<dbReference type="Pfam" id="PF00448">
    <property type="entry name" value="SRP54"/>
    <property type="match status" value="1"/>
</dbReference>
<keyword evidence="7 9" id="KW-0675">Receptor</keyword>
<comment type="similarity">
    <text evidence="9">Belongs to the GTP-binding SRP family. FtsY subfamily.</text>
</comment>
<keyword evidence="1 9" id="KW-1003">Cell membrane</keyword>
<dbReference type="InterPro" id="IPR000897">
    <property type="entry name" value="SRP54_GTPase_dom"/>
</dbReference>
<keyword evidence="2 9" id="KW-0963">Cytoplasm</keyword>
<accession>A0A9D1SRR2</accession>
<dbReference type="SMART" id="SM00382">
    <property type="entry name" value="AAA"/>
    <property type="match status" value="1"/>
</dbReference>
<dbReference type="EMBL" id="DVOD01000069">
    <property type="protein sequence ID" value="HIU93338.1"/>
    <property type="molecule type" value="Genomic_DNA"/>
</dbReference>
<reference evidence="12" key="1">
    <citation type="submission" date="2020-10" db="EMBL/GenBank/DDBJ databases">
        <authorList>
            <person name="Gilroy R."/>
        </authorList>
    </citation>
    <scope>NUCLEOTIDE SEQUENCE</scope>
    <source>
        <strain evidence="12">CHK154-7741</strain>
    </source>
</reference>
<dbReference type="InterPro" id="IPR042101">
    <property type="entry name" value="SRP54_N_sf"/>
</dbReference>
<gene>
    <name evidence="9 12" type="primary">ftsY</name>
    <name evidence="12" type="ORF">IAD26_09440</name>
</gene>
<dbReference type="AlphaFoldDB" id="A0A9D1SRR2"/>
<evidence type="ECO:0000256" key="5">
    <source>
        <dbReference type="ARBA" id="ARBA00023134"/>
    </source>
</evidence>
<feature type="region of interest" description="Disordered" evidence="10">
    <location>
        <begin position="1"/>
        <end position="23"/>
    </location>
</feature>
<organism evidence="12 13">
    <name type="scientific">Candidatus Limenecus avicola</name>
    <dbReference type="NCBI Taxonomy" id="2840847"/>
    <lineage>
        <taxon>Bacteria</taxon>
        <taxon>Bacillati</taxon>
        <taxon>Bacillota</taxon>
        <taxon>Clostridia</taxon>
        <taxon>Eubacteriales</taxon>
        <taxon>Clostridiaceae</taxon>
        <taxon>Clostridiaceae incertae sedis</taxon>
        <taxon>Candidatus Limenecus</taxon>
    </lineage>
</organism>
<evidence type="ECO:0000313" key="13">
    <source>
        <dbReference type="Proteomes" id="UP000886748"/>
    </source>
</evidence>
<keyword evidence="6 9" id="KW-0472">Membrane</keyword>
<keyword evidence="5 9" id="KW-0342">GTP-binding</keyword>
<dbReference type="Gene3D" id="1.20.120.140">
    <property type="entry name" value="Signal recognition particle SRP54, nucleotide-binding domain"/>
    <property type="match status" value="1"/>
</dbReference>
<feature type="domain" description="SRP54-type proteins GTP-binding" evidence="11">
    <location>
        <begin position="301"/>
        <end position="314"/>
    </location>
</feature>
<dbReference type="GO" id="GO:0005047">
    <property type="term" value="F:signal recognition particle binding"/>
    <property type="evidence" value="ECO:0007669"/>
    <property type="project" value="TreeGrafter"/>
</dbReference>
<dbReference type="NCBIfam" id="TIGR00064">
    <property type="entry name" value="ftsY"/>
    <property type="match status" value="1"/>
</dbReference>
<dbReference type="InterPro" id="IPR004390">
    <property type="entry name" value="SR_rcpt_FtsY"/>
</dbReference>
<protein>
    <recommendedName>
        <fullName evidence="9">Signal recognition particle receptor FtsY</fullName>
        <shortName evidence="9">SRP receptor</shortName>
        <ecNumber evidence="9">3.6.5.4</ecNumber>
    </recommendedName>
</protein>
<feature type="compositionally biased region" description="Basic and acidic residues" evidence="10">
    <location>
        <begin position="1"/>
        <end position="13"/>
    </location>
</feature>
<evidence type="ECO:0000313" key="12">
    <source>
        <dbReference type="EMBL" id="HIU93338.1"/>
    </source>
</evidence>
<evidence type="ECO:0000256" key="2">
    <source>
        <dbReference type="ARBA" id="ARBA00022490"/>
    </source>
</evidence>
<feature type="binding site" evidence="9">
    <location>
        <begin position="280"/>
        <end position="283"/>
    </location>
    <ligand>
        <name>GTP</name>
        <dbReference type="ChEBI" id="CHEBI:37565"/>
    </ligand>
</feature>
<comment type="subcellular location">
    <subcellularLocation>
        <location evidence="9">Cell membrane</location>
        <topology evidence="9">Peripheral membrane protein</topology>
        <orientation evidence="9">Cytoplasmic side</orientation>
    </subcellularLocation>
    <subcellularLocation>
        <location evidence="9">Cytoplasm</location>
    </subcellularLocation>
</comment>
<dbReference type="GO" id="GO:0003924">
    <property type="term" value="F:GTPase activity"/>
    <property type="evidence" value="ECO:0007669"/>
    <property type="project" value="UniProtKB-UniRule"/>
</dbReference>
<comment type="catalytic activity">
    <reaction evidence="8 9">
        <text>GTP + H2O = GDP + phosphate + H(+)</text>
        <dbReference type="Rhea" id="RHEA:19669"/>
        <dbReference type="ChEBI" id="CHEBI:15377"/>
        <dbReference type="ChEBI" id="CHEBI:15378"/>
        <dbReference type="ChEBI" id="CHEBI:37565"/>
        <dbReference type="ChEBI" id="CHEBI:43474"/>
        <dbReference type="ChEBI" id="CHEBI:58189"/>
        <dbReference type="EC" id="3.6.5.4"/>
    </reaction>
</comment>
<feature type="binding site" evidence="9">
    <location>
        <begin position="135"/>
        <end position="142"/>
    </location>
    <ligand>
        <name>GTP</name>
        <dbReference type="ChEBI" id="CHEBI:37565"/>
    </ligand>
</feature>
<evidence type="ECO:0000256" key="7">
    <source>
        <dbReference type="ARBA" id="ARBA00023170"/>
    </source>
</evidence>
<comment type="subunit">
    <text evidence="9">Part of the signal recognition particle protein translocation system, which is composed of SRP and FtsY.</text>
</comment>
<dbReference type="GO" id="GO:0006614">
    <property type="term" value="P:SRP-dependent cotranslational protein targeting to membrane"/>
    <property type="evidence" value="ECO:0007669"/>
    <property type="project" value="InterPro"/>
</dbReference>
<evidence type="ECO:0000256" key="10">
    <source>
        <dbReference type="SAM" id="MobiDB-lite"/>
    </source>
</evidence>
<sequence length="328" mass="36300">MFDFFKKKDENKPQEQQAAQEQSEKKSIFSLTFESLKKTIENTSQSLVGNVVKQIENEEEFDEFILDDMEELLIKADLGVNTASGIVDKLRKQNKMKPSQVREYLQNEFSSILTGAGSNELNFKDNELNLYFIVGVNGAGKTTLIGKLANRFKQQGKKVLVAAGDTFRAAAEEQLNIWSQRAGADIVRNDGADPASVVYDAIQKAKNENYDVILVDTAGRLQNKFNLMQELSKIKSVIDKNAPETLRESILVLDANTGQNGLSQAKVFTECVNLTSVALTKLDGSAKGGIIIAIAKEMNLPVKLIGVGEKMEDLKDFDAQDFVKALFC</sequence>
<dbReference type="FunFam" id="3.40.50.300:FF:000053">
    <property type="entry name" value="Signal recognition particle receptor FtsY"/>
    <property type="match status" value="1"/>
</dbReference>
<dbReference type="GO" id="GO:0005886">
    <property type="term" value="C:plasma membrane"/>
    <property type="evidence" value="ECO:0007669"/>
    <property type="project" value="UniProtKB-SubCell"/>
</dbReference>
<dbReference type="Pfam" id="PF02881">
    <property type="entry name" value="SRP54_N"/>
    <property type="match status" value="1"/>
</dbReference>
<dbReference type="PANTHER" id="PTHR43134">
    <property type="entry name" value="SIGNAL RECOGNITION PARTICLE RECEPTOR SUBUNIT ALPHA"/>
    <property type="match status" value="1"/>
</dbReference>
<dbReference type="PROSITE" id="PS00300">
    <property type="entry name" value="SRP54"/>
    <property type="match status" value="1"/>
</dbReference>
<dbReference type="GO" id="GO:0005525">
    <property type="term" value="F:GTP binding"/>
    <property type="evidence" value="ECO:0007669"/>
    <property type="project" value="UniProtKB-UniRule"/>
</dbReference>
<reference evidence="12" key="2">
    <citation type="journal article" date="2021" name="PeerJ">
        <title>Extensive microbial diversity within the chicken gut microbiome revealed by metagenomics and culture.</title>
        <authorList>
            <person name="Gilroy R."/>
            <person name="Ravi A."/>
            <person name="Getino M."/>
            <person name="Pursley I."/>
            <person name="Horton D.L."/>
            <person name="Alikhan N.F."/>
            <person name="Baker D."/>
            <person name="Gharbi K."/>
            <person name="Hall N."/>
            <person name="Watson M."/>
            <person name="Adriaenssens E.M."/>
            <person name="Foster-Nyarko E."/>
            <person name="Jarju S."/>
            <person name="Secka A."/>
            <person name="Antonio M."/>
            <person name="Oren A."/>
            <person name="Chaudhuri R.R."/>
            <person name="La Ragione R."/>
            <person name="Hildebrand F."/>
            <person name="Pallen M.J."/>
        </authorList>
    </citation>
    <scope>NUCLEOTIDE SEQUENCE</scope>
    <source>
        <strain evidence="12">CHK154-7741</strain>
    </source>
</reference>
<evidence type="ECO:0000256" key="4">
    <source>
        <dbReference type="ARBA" id="ARBA00022801"/>
    </source>
</evidence>
<comment type="function">
    <text evidence="9">Involved in targeting and insertion of nascent membrane proteins into the cytoplasmic membrane. Acts as a receptor for the complex formed by the signal recognition particle (SRP) and the ribosome-nascent chain (RNC).</text>
</comment>
<dbReference type="InterPro" id="IPR027417">
    <property type="entry name" value="P-loop_NTPase"/>
</dbReference>
<evidence type="ECO:0000256" key="1">
    <source>
        <dbReference type="ARBA" id="ARBA00022475"/>
    </source>
</evidence>
<dbReference type="GO" id="GO:0005737">
    <property type="term" value="C:cytoplasm"/>
    <property type="evidence" value="ECO:0007669"/>
    <property type="project" value="UniProtKB-SubCell"/>
</dbReference>
<dbReference type="PANTHER" id="PTHR43134:SF1">
    <property type="entry name" value="SIGNAL RECOGNITION PARTICLE RECEPTOR SUBUNIT ALPHA"/>
    <property type="match status" value="1"/>
</dbReference>
<dbReference type="InterPro" id="IPR013822">
    <property type="entry name" value="Signal_recog_particl_SRP54_hlx"/>
</dbReference>